<sequence length="190" mass="19724">MLARPPLRLLRATAFAVVCAGLSALAHIAGGGSFSAPHLAGGVVLAFCAAVPLTGRERTLAAILPVLGGLQVVLHFMLGGAAAHVAHAAHHHAAGGIPGLGMTAAHAWAAALTALWLARGERALWSLLRRLAVRLRVLVAVHAWAPADLPQVPCRAPEPATLRALVLCRHSVTRRGPPFVRVNLSRPHPA</sequence>
<organism evidence="2 3">
    <name type="scientific">Thermocatellispora tengchongensis</name>
    <dbReference type="NCBI Taxonomy" id="1073253"/>
    <lineage>
        <taxon>Bacteria</taxon>
        <taxon>Bacillati</taxon>
        <taxon>Actinomycetota</taxon>
        <taxon>Actinomycetes</taxon>
        <taxon>Streptosporangiales</taxon>
        <taxon>Streptosporangiaceae</taxon>
        <taxon>Thermocatellispora</taxon>
    </lineage>
</organism>
<evidence type="ECO:0000256" key="1">
    <source>
        <dbReference type="SAM" id="Phobius"/>
    </source>
</evidence>
<name>A0A840NY61_9ACTN</name>
<feature type="transmembrane region" description="Helical" evidence="1">
    <location>
        <begin position="36"/>
        <end position="53"/>
    </location>
</feature>
<evidence type="ECO:0000313" key="3">
    <source>
        <dbReference type="Proteomes" id="UP000578449"/>
    </source>
</evidence>
<accession>A0A840NY61</accession>
<keyword evidence="1" id="KW-1133">Transmembrane helix</keyword>
<dbReference type="EMBL" id="JACHGN010000001">
    <property type="protein sequence ID" value="MBB5130633.1"/>
    <property type="molecule type" value="Genomic_DNA"/>
</dbReference>
<dbReference type="AlphaFoldDB" id="A0A840NY61"/>
<evidence type="ECO:0000313" key="2">
    <source>
        <dbReference type="EMBL" id="MBB5130633.1"/>
    </source>
</evidence>
<dbReference type="RefSeq" id="WP_185047494.1">
    <property type="nucleotide sequence ID" value="NZ_BAABIX010000006.1"/>
</dbReference>
<feature type="transmembrane region" description="Helical" evidence="1">
    <location>
        <begin position="60"/>
        <end position="85"/>
    </location>
</feature>
<reference evidence="2 3" key="1">
    <citation type="submission" date="2020-08" db="EMBL/GenBank/DDBJ databases">
        <title>Genomic Encyclopedia of Type Strains, Phase IV (KMG-IV): sequencing the most valuable type-strain genomes for metagenomic binning, comparative biology and taxonomic classification.</title>
        <authorList>
            <person name="Goeker M."/>
        </authorList>
    </citation>
    <scope>NUCLEOTIDE SEQUENCE [LARGE SCALE GENOMIC DNA]</scope>
    <source>
        <strain evidence="2 3">DSM 45615</strain>
    </source>
</reference>
<keyword evidence="3" id="KW-1185">Reference proteome</keyword>
<dbReference type="Proteomes" id="UP000578449">
    <property type="component" value="Unassembled WGS sequence"/>
</dbReference>
<proteinExistence type="predicted"/>
<gene>
    <name evidence="2" type="ORF">HNP84_000321</name>
</gene>
<feature type="transmembrane region" description="Helical" evidence="1">
    <location>
        <begin position="97"/>
        <end position="118"/>
    </location>
</feature>
<keyword evidence="1" id="KW-0472">Membrane</keyword>
<comment type="caution">
    <text evidence="2">The sequence shown here is derived from an EMBL/GenBank/DDBJ whole genome shotgun (WGS) entry which is preliminary data.</text>
</comment>
<keyword evidence="1" id="KW-0812">Transmembrane</keyword>
<protein>
    <submittedName>
        <fullName evidence="2">Uncharacterized protein</fullName>
    </submittedName>
</protein>